<dbReference type="EMBL" id="LWDV01000009">
    <property type="protein sequence ID" value="OCL26601.1"/>
    <property type="molecule type" value="Genomic_DNA"/>
</dbReference>
<dbReference type="AlphaFoldDB" id="A0A1C0A8Q5"/>
<comment type="caution">
    <text evidence="1">The sequence shown here is derived from an EMBL/GenBank/DDBJ whole genome shotgun (WGS) entry which is preliminary data.</text>
</comment>
<dbReference type="OrthoDB" id="2991643at2"/>
<protein>
    <recommendedName>
        <fullName evidence="3">Apea-like HEPN domain-containing protein</fullName>
    </recommendedName>
</protein>
<evidence type="ECO:0000313" key="1">
    <source>
        <dbReference type="EMBL" id="OCL26601.1"/>
    </source>
</evidence>
<dbReference type="RefSeq" id="WP_068718593.1">
    <property type="nucleotide sequence ID" value="NZ_LWDV01000009.1"/>
</dbReference>
<evidence type="ECO:0000313" key="2">
    <source>
        <dbReference type="Proteomes" id="UP000093514"/>
    </source>
</evidence>
<evidence type="ECO:0008006" key="3">
    <source>
        <dbReference type="Google" id="ProtNLM"/>
    </source>
</evidence>
<accession>A0A1C0A8Q5</accession>
<gene>
    <name evidence="1" type="ORF">U472_11495</name>
</gene>
<reference evidence="2" key="1">
    <citation type="submission" date="2016-07" db="EMBL/GenBank/DDBJ databases">
        <authorList>
            <person name="Florea S."/>
            <person name="Webb J.S."/>
            <person name="Jaromczyk J."/>
            <person name="Schardl C.L."/>
        </authorList>
    </citation>
    <scope>NUCLEOTIDE SEQUENCE [LARGE SCALE GENOMIC DNA]</scope>
    <source>
        <strain evidence="2">Z6</strain>
    </source>
</reference>
<dbReference type="Proteomes" id="UP000093514">
    <property type="component" value="Unassembled WGS sequence"/>
</dbReference>
<keyword evidence="2" id="KW-1185">Reference proteome</keyword>
<reference evidence="1 2" key="2">
    <citation type="submission" date="2016-08" db="EMBL/GenBank/DDBJ databases">
        <title>Orenia metallireducens sp. nov. strain Z6, a Novel Metal-reducing Firmicute from the Deep Subsurface.</title>
        <authorList>
            <person name="Maxim B.I."/>
            <person name="Kenneth K."/>
            <person name="Flynn T.M."/>
            <person name="Oloughlin E.J."/>
            <person name="Locke R.A."/>
            <person name="Weber J.R."/>
            <person name="Egan S.M."/>
            <person name="Mackie R.I."/>
            <person name="Cann I.K."/>
        </authorList>
    </citation>
    <scope>NUCLEOTIDE SEQUENCE [LARGE SCALE GENOMIC DNA]</scope>
    <source>
        <strain evidence="1 2">Z6</strain>
    </source>
</reference>
<proteinExistence type="predicted"/>
<organism evidence="1 2">
    <name type="scientific">Orenia metallireducens</name>
    <dbReference type="NCBI Taxonomy" id="1413210"/>
    <lineage>
        <taxon>Bacteria</taxon>
        <taxon>Bacillati</taxon>
        <taxon>Bacillota</taxon>
        <taxon>Clostridia</taxon>
        <taxon>Halanaerobiales</taxon>
        <taxon>Halobacteroidaceae</taxon>
        <taxon>Orenia</taxon>
    </lineage>
</organism>
<name>A0A1C0A8Q5_9FIRM</name>
<sequence>MLIYLKGLYTILGNIKSEIKTVKFNVPNEDKDDINVTIKPEEKEIECRAKYNISDELYEALKNYKEVEMKNLKNGFQDKILNIRSDLSNASKKVISLIKYLLYCEDLDENLISIQGVFYSVDEENWYHLPMRANISVSASLVKKLNKGNIDIIQEYLNNGIKPFLALKHLHRAKTESNPRYKWIDATIAAELAIKEFIIRYQPEIETILLELPSPPLYKLYGRILESMIGERSPKYKELNEGSSIRNKLIHRPEVQKISLDKANKYVIDVEIAIYHLLNILYPDNPIINEFYSFRGIVKNN</sequence>